<dbReference type="GO" id="GO:0003723">
    <property type="term" value="F:RNA binding"/>
    <property type="evidence" value="ECO:0007669"/>
    <property type="project" value="InterPro"/>
</dbReference>
<dbReference type="EMBL" id="FAXN01000046">
    <property type="protein sequence ID" value="CUV65815.1"/>
    <property type="molecule type" value="Genomic_DNA"/>
</dbReference>
<comment type="similarity">
    <text evidence="8">Belongs to the bacterial reverse transcriptase family.</text>
</comment>
<evidence type="ECO:0000313" key="11">
    <source>
        <dbReference type="EMBL" id="CUV65815.1"/>
    </source>
</evidence>
<dbReference type="SUPFAM" id="SSF56672">
    <property type="entry name" value="DNA/RNA polymerases"/>
    <property type="match status" value="1"/>
</dbReference>
<evidence type="ECO:0000256" key="7">
    <source>
        <dbReference type="ARBA" id="ARBA00023118"/>
    </source>
</evidence>
<keyword evidence="4" id="KW-0479">Metal-binding</keyword>
<protein>
    <recommendedName>
        <fullName evidence="1">RNA-directed DNA polymerase</fullName>
        <ecNumber evidence="1">2.7.7.49</ecNumber>
    </recommendedName>
</protein>
<dbReference type="PROSITE" id="PS50878">
    <property type="entry name" value="RT_POL"/>
    <property type="match status" value="1"/>
</dbReference>
<evidence type="ECO:0000256" key="5">
    <source>
        <dbReference type="ARBA" id="ARBA00022842"/>
    </source>
</evidence>
<comment type="catalytic activity">
    <reaction evidence="9">
        <text>DNA(n) + a 2'-deoxyribonucleoside 5'-triphosphate = DNA(n+1) + diphosphate</text>
        <dbReference type="Rhea" id="RHEA:22508"/>
        <dbReference type="Rhea" id="RHEA-COMP:17339"/>
        <dbReference type="Rhea" id="RHEA-COMP:17340"/>
        <dbReference type="ChEBI" id="CHEBI:33019"/>
        <dbReference type="ChEBI" id="CHEBI:61560"/>
        <dbReference type="ChEBI" id="CHEBI:173112"/>
        <dbReference type="EC" id="2.7.7.49"/>
    </reaction>
</comment>
<evidence type="ECO:0000256" key="4">
    <source>
        <dbReference type="ARBA" id="ARBA00022723"/>
    </source>
</evidence>
<keyword evidence="6 11" id="KW-0695">RNA-directed DNA polymerase</keyword>
<evidence type="ECO:0000256" key="8">
    <source>
        <dbReference type="ARBA" id="ARBA00034120"/>
    </source>
</evidence>
<evidence type="ECO:0000256" key="3">
    <source>
        <dbReference type="ARBA" id="ARBA00022695"/>
    </source>
</evidence>
<dbReference type="GO" id="GO:0046872">
    <property type="term" value="F:metal ion binding"/>
    <property type="evidence" value="ECO:0007669"/>
    <property type="project" value="UniProtKB-KW"/>
</dbReference>
<evidence type="ECO:0000256" key="2">
    <source>
        <dbReference type="ARBA" id="ARBA00022679"/>
    </source>
</evidence>
<dbReference type="GO" id="GO:0003964">
    <property type="term" value="F:RNA-directed DNA polymerase activity"/>
    <property type="evidence" value="ECO:0007669"/>
    <property type="project" value="UniProtKB-KW"/>
</dbReference>
<keyword evidence="5" id="KW-0460">Magnesium</keyword>
<dbReference type="InterPro" id="IPR000477">
    <property type="entry name" value="RT_dom"/>
</dbReference>
<name>A0A0S4XNC9_9BACT</name>
<dbReference type="GO" id="GO:0051607">
    <property type="term" value="P:defense response to virus"/>
    <property type="evidence" value="ECO:0007669"/>
    <property type="project" value="UniProtKB-KW"/>
</dbReference>
<keyword evidence="7" id="KW-0051">Antiviral defense</keyword>
<evidence type="ECO:0000256" key="6">
    <source>
        <dbReference type="ARBA" id="ARBA00022918"/>
    </source>
</evidence>
<dbReference type="CDD" id="cd03487">
    <property type="entry name" value="RT_Bac_retron_II"/>
    <property type="match status" value="1"/>
</dbReference>
<dbReference type="InterPro" id="IPR043502">
    <property type="entry name" value="DNA/RNA_pol_sf"/>
</dbReference>
<dbReference type="Pfam" id="PF00078">
    <property type="entry name" value="RVT_1"/>
    <property type="match status" value="1"/>
</dbReference>
<gene>
    <name evidence="11" type="ORF">BN3087_450045</name>
</gene>
<evidence type="ECO:0000256" key="1">
    <source>
        <dbReference type="ARBA" id="ARBA00012493"/>
    </source>
</evidence>
<dbReference type="InterPro" id="IPR000123">
    <property type="entry name" value="Reverse_transcriptase_msDNA"/>
</dbReference>
<keyword evidence="2 11" id="KW-0808">Transferase</keyword>
<feature type="domain" description="Reverse transcriptase" evidence="10">
    <location>
        <begin position="13"/>
        <end position="234"/>
    </location>
</feature>
<dbReference type="EC" id="2.7.7.49" evidence="1"/>
<dbReference type="PANTHER" id="PTHR34047">
    <property type="entry name" value="NUCLEAR INTRON MATURASE 1, MITOCHONDRIAL-RELATED"/>
    <property type="match status" value="1"/>
</dbReference>
<organism evidence="11">
    <name type="scientific">Sulfurovum sp. enrichment culture clone C5</name>
    <dbReference type="NCBI Taxonomy" id="497650"/>
    <lineage>
        <taxon>Bacteria</taxon>
        <taxon>Pseudomonadati</taxon>
        <taxon>Campylobacterota</taxon>
        <taxon>Epsilonproteobacteria</taxon>
        <taxon>Campylobacterales</taxon>
        <taxon>Sulfurovaceae</taxon>
        <taxon>Sulfurovum</taxon>
        <taxon>environmental samples</taxon>
    </lineage>
</organism>
<sequence length="579" mass="68304">MKILEQFYNDYEKLFELALYDNRKKKYKRKNISKKSGGKRRLLIPPETTDKLQKKLNRILQTIYNAPNSVHAFIKSKENEEKKSIVSNAKQHVKKQIVINIDIKDFFDTINFGRVRGIFLAKPISLDETLATKFAQLISYDNKLPQGASTSPIISNIICKKMDHNLIQFSKKHSLTYSRYADDITFSTHKNSLDTDFILNEIEKIIVDNGFEINTLKTRIQLANQSQVVTGLKVNQKVNVPRKYIRQVRSMLYSWKTEGIEEASKKHFKSFNNQTKKYIDSKEESFKNIVLGKINFIGQVKGTDDLNYIRFYHTYYLLDSSFSLKEKLDYFEHFDFYNMQQDRAKLLLTQIYDSLLVFTEGVTDIIYIKEALKFFKNKKMFTSLNLRYSYFGGYADVIKMHRILYDEHIVRMSKLNELDIANIRKCILPNIDKSLKFCFVLDADEIAIEKHFEKHDYKNHFLLDLKNKGYIEKLLDKELIKKIIKKYGFKIDVNRKEFSEKTKTELNKYMKIKNKYSNISAVSNYIAYGVKIIEKTNLAKFISNKDDVDYSKFEDLFCVLEKINHNFRSPKQLCCQSLY</sequence>
<evidence type="ECO:0000259" key="10">
    <source>
        <dbReference type="PROSITE" id="PS50878"/>
    </source>
</evidence>
<keyword evidence="3 11" id="KW-0548">Nucleotidyltransferase</keyword>
<dbReference type="InterPro" id="IPR051083">
    <property type="entry name" value="GrpII_Intron_Splice-Mob/Def"/>
</dbReference>
<accession>A0A0S4XNC9</accession>
<dbReference type="AlphaFoldDB" id="A0A0S4XNC9"/>
<dbReference type="PRINTS" id="PR00866">
    <property type="entry name" value="RNADNAPOLMS"/>
</dbReference>
<proteinExistence type="inferred from homology"/>
<evidence type="ECO:0000256" key="9">
    <source>
        <dbReference type="ARBA" id="ARBA00048173"/>
    </source>
</evidence>
<reference evidence="11" key="1">
    <citation type="submission" date="2015-11" db="EMBL/GenBank/DDBJ databases">
        <authorList>
            <person name="Zhang Y."/>
            <person name="Guo Z."/>
        </authorList>
    </citation>
    <scope>NUCLEOTIDE SEQUENCE</scope>
    <source>
        <strain evidence="11">BN30871</strain>
    </source>
</reference>